<feature type="transmembrane region" description="Helical" evidence="1">
    <location>
        <begin position="270"/>
        <end position="290"/>
    </location>
</feature>
<keyword evidence="1" id="KW-0812">Transmembrane</keyword>
<sequence>MIKKISLILILCSAVIITLLEIFAYRHNLLSSVLISRIWLVLTAHSLIFGSIYFFKIIGQDLSSKNFWGILSILFIVIVVSYNLENFPLFLSGETTQHLAASLTNWKEPDLGFTRTIQLGFPSRQFLLLSLPSLIFGQSIITERSMYLFIFVFGILMFYTGLRVYYRNKPQINQVSSLLILAITSIPAVQTLYRIFDIPILPMSFFFISIGLFTISQVYKSVWAITAFTWSLTMLATTYTPGISAWIFMTGITFMLILKNLFKSKDYYFTYLLSICLLVSITIGLNALFFRSDIRINDTDMPTNQENISKVISTYEYVFVKNFDMWGIQMPFLGYVMFVPVVLYLVGGILGIWGIPHFIFSIWVLTTITIAGLSKGYSNPSPLWAVYRQPVILPVILTGLADVVIQKKITIPNKILYLLFIILIGYSLYISANLIESWNINSTSDLRLPVLRDALKTARKYSINPRSPIQLVTYAQNPELKFMPDHLLYFFPNAQYDVPENSCLNNFDLRKNALIYTNNNSCFQYLQQKGLFQFENFYIKVYNQNHQFIKAIYIPGQ</sequence>
<evidence type="ECO:0008006" key="4">
    <source>
        <dbReference type="Google" id="ProtNLM"/>
    </source>
</evidence>
<reference evidence="2 3" key="1">
    <citation type="journal article" date="2016" name="Nat. Commun.">
        <title>Thousands of microbial genomes shed light on interconnected biogeochemical processes in an aquifer system.</title>
        <authorList>
            <person name="Anantharaman K."/>
            <person name="Brown C.T."/>
            <person name="Hug L.A."/>
            <person name="Sharon I."/>
            <person name="Castelle C.J."/>
            <person name="Probst A.J."/>
            <person name="Thomas B.C."/>
            <person name="Singh A."/>
            <person name="Wilkins M.J."/>
            <person name="Karaoz U."/>
            <person name="Brodie E.L."/>
            <person name="Williams K.H."/>
            <person name="Hubbard S.S."/>
            <person name="Banfield J.F."/>
        </authorList>
    </citation>
    <scope>NUCLEOTIDE SEQUENCE [LARGE SCALE GENOMIC DNA]</scope>
</reference>
<feature type="transmembrane region" description="Helical" evidence="1">
    <location>
        <begin position="239"/>
        <end position="258"/>
    </location>
</feature>
<evidence type="ECO:0000313" key="3">
    <source>
        <dbReference type="Proteomes" id="UP000177396"/>
    </source>
</evidence>
<feature type="transmembrane region" description="Helical" evidence="1">
    <location>
        <begin position="34"/>
        <end position="55"/>
    </location>
</feature>
<dbReference type="EMBL" id="MFJB01000016">
    <property type="protein sequence ID" value="OGG00722.1"/>
    <property type="molecule type" value="Genomic_DNA"/>
</dbReference>
<evidence type="ECO:0000313" key="2">
    <source>
        <dbReference type="EMBL" id="OGG00722.1"/>
    </source>
</evidence>
<dbReference type="Proteomes" id="UP000177396">
    <property type="component" value="Unassembled WGS sequence"/>
</dbReference>
<feature type="transmembrane region" description="Helical" evidence="1">
    <location>
        <begin position="200"/>
        <end position="219"/>
    </location>
</feature>
<feature type="transmembrane region" description="Helical" evidence="1">
    <location>
        <begin position="172"/>
        <end position="193"/>
    </location>
</feature>
<protein>
    <recommendedName>
        <fullName evidence="4">Glycosyltransferase RgtA/B/C/D-like domain-containing protein</fullName>
    </recommendedName>
</protein>
<proteinExistence type="predicted"/>
<feature type="transmembrane region" description="Helical" evidence="1">
    <location>
        <begin position="415"/>
        <end position="435"/>
    </location>
</feature>
<feature type="transmembrane region" description="Helical" evidence="1">
    <location>
        <begin position="360"/>
        <end position="378"/>
    </location>
</feature>
<gene>
    <name evidence="2" type="ORF">A2153_00330</name>
</gene>
<feature type="transmembrane region" description="Helical" evidence="1">
    <location>
        <begin position="384"/>
        <end position="403"/>
    </location>
</feature>
<feature type="transmembrane region" description="Helical" evidence="1">
    <location>
        <begin position="148"/>
        <end position="166"/>
    </location>
</feature>
<evidence type="ECO:0000256" key="1">
    <source>
        <dbReference type="SAM" id="Phobius"/>
    </source>
</evidence>
<accession>A0A1F5YLF6</accession>
<feature type="transmembrane region" description="Helical" evidence="1">
    <location>
        <begin position="332"/>
        <end position="353"/>
    </location>
</feature>
<organism evidence="2 3">
    <name type="scientific">Candidatus Gottesmanbacteria bacterium RBG_16_38_7b</name>
    <dbReference type="NCBI Taxonomy" id="1798372"/>
    <lineage>
        <taxon>Bacteria</taxon>
        <taxon>Candidatus Gottesmaniibacteriota</taxon>
    </lineage>
</organism>
<dbReference type="AlphaFoldDB" id="A0A1F5YLF6"/>
<feature type="transmembrane region" description="Helical" evidence="1">
    <location>
        <begin position="67"/>
        <end position="84"/>
    </location>
</feature>
<comment type="caution">
    <text evidence="2">The sequence shown here is derived from an EMBL/GenBank/DDBJ whole genome shotgun (WGS) entry which is preliminary data.</text>
</comment>
<keyword evidence="1" id="KW-1133">Transmembrane helix</keyword>
<name>A0A1F5YLF6_9BACT</name>
<keyword evidence="1" id="KW-0472">Membrane</keyword>